<keyword evidence="2" id="KW-0472">Membrane</keyword>
<evidence type="ECO:0000313" key="3">
    <source>
        <dbReference type="EMBL" id="KAK8861411.1"/>
    </source>
</evidence>
<dbReference type="InterPro" id="IPR011990">
    <property type="entry name" value="TPR-like_helical_dom_sf"/>
</dbReference>
<keyword evidence="2" id="KW-1133">Transmembrane helix</keyword>
<evidence type="ECO:0000256" key="1">
    <source>
        <dbReference type="SAM" id="MobiDB-lite"/>
    </source>
</evidence>
<dbReference type="GeneID" id="92179489"/>
<feature type="transmembrane region" description="Helical" evidence="2">
    <location>
        <begin position="88"/>
        <end position="108"/>
    </location>
</feature>
<dbReference type="KEGG" id="kne:92179489"/>
<dbReference type="EMBL" id="JBCAWK010000004">
    <property type="protein sequence ID" value="KAK8861411.1"/>
    <property type="molecule type" value="Genomic_DNA"/>
</dbReference>
<protein>
    <submittedName>
        <fullName evidence="3">Uncharacterized protein</fullName>
    </submittedName>
</protein>
<dbReference type="AlphaFoldDB" id="A0AAW0Z1J9"/>
<dbReference type="PANTHER" id="PTHR28142:SF1">
    <property type="entry name" value="MITOCHONDRIAL INNER MEMBRANE I-AAA PROTEASE SUPERCOMPLEX SUBUNIT MGR3-RELATED"/>
    <property type="match status" value="1"/>
</dbReference>
<name>A0AAW0Z1J9_9TREE</name>
<dbReference type="PANTHER" id="PTHR28142">
    <property type="entry name" value="MITOCHONDRIAL INNER MEMBRANE I-AAA PROTEASE SUPERCOMPLEX SUBUNIT MGR3-RELATED"/>
    <property type="match status" value="1"/>
</dbReference>
<organism evidence="3 4">
    <name type="scientific">Kwoniella newhampshirensis</name>
    <dbReference type="NCBI Taxonomy" id="1651941"/>
    <lineage>
        <taxon>Eukaryota</taxon>
        <taxon>Fungi</taxon>
        <taxon>Dikarya</taxon>
        <taxon>Basidiomycota</taxon>
        <taxon>Agaricomycotina</taxon>
        <taxon>Tremellomycetes</taxon>
        <taxon>Tremellales</taxon>
        <taxon>Cryptococcaceae</taxon>
        <taxon>Kwoniella</taxon>
    </lineage>
</organism>
<proteinExistence type="predicted"/>
<reference evidence="3 4" key="1">
    <citation type="journal article" date="2024" name="bioRxiv">
        <title>Comparative genomics of Cryptococcus and Kwoniella reveals pathogenesis evolution and contrasting karyotype dynamics via intercentromeric recombination or chromosome fusion.</title>
        <authorList>
            <person name="Coelho M.A."/>
            <person name="David-Palma M."/>
            <person name="Shea T."/>
            <person name="Bowers K."/>
            <person name="McGinley-Smith S."/>
            <person name="Mohammad A.W."/>
            <person name="Gnirke A."/>
            <person name="Yurkov A.M."/>
            <person name="Nowrousian M."/>
            <person name="Sun S."/>
            <person name="Cuomo C.A."/>
            <person name="Heitman J."/>
        </authorList>
    </citation>
    <scope>NUCLEOTIDE SEQUENCE [LARGE SCALE GENOMIC DNA]</scope>
    <source>
        <strain evidence="3 4">CBS 13917</strain>
    </source>
</reference>
<feature type="region of interest" description="Disordered" evidence="1">
    <location>
        <begin position="310"/>
        <end position="332"/>
    </location>
</feature>
<comment type="caution">
    <text evidence="3">The sequence shown here is derived from an EMBL/GenBank/DDBJ whole genome shotgun (WGS) entry which is preliminary data.</text>
</comment>
<dbReference type="RefSeq" id="XP_066804036.1">
    <property type="nucleotide sequence ID" value="XM_066945347.1"/>
</dbReference>
<dbReference type="Gene3D" id="1.25.40.10">
    <property type="entry name" value="Tetratricopeptide repeat domain"/>
    <property type="match status" value="1"/>
</dbReference>
<gene>
    <name evidence="3" type="ORF">IAR55_002230</name>
</gene>
<evidence type="ECO:0000313" key="4">
    <source>
        <dbReference type="Proteomes" id="UP001388673"/>
    </source>
</evidence>
<keyword evidence="2" id="KW-0812">Transmembrane</keyword>
<feature type="region of interest" description="Disordered" evidence="1">
    <location>
        <begin position="31"/>
        <end position="78"/>
    </location>
</feature>
<accession>A0AAW0Z1J9</accession>
<dbReference type="InterPro" id="IPR040201">
    <property type="entry name" value="Mrg3-like"/>
</dbReference>
<dbReference type="SUPFAM" id="SSF48452">
    <property type="entry name" value="TPR-like"/>
    <property type="match status" value="1"/>
</dbReference>
<evidence type="ECO:0000256" key="2">
    <source>
        <dbReference type="SAM" id="Phobius"/>
    </source>
</evidence>
<dbReference type="Proteomes" id="UP001388673">
    <property type="component" value="Unassembled WGS sequence"/>
</dbReference>
<keyword evidence="4" id="KW-1185">Reference proteome</keyword>
<sequence length="514" mass="54994">MTRLFPAQLVRSAIVSRSTLTSRRAFVIPAQALPNSPPPPHPAASRRYQSTIPPNRDAPNTPPSASAAGVAGTNPEADGPAWRKGLRVSWIFSGLIGFGALVTIYGLLEFYSTLTTWPKAVRKPLRAALKAKLRQDYNRAEAFFREALSTALEIGQHELQPDPLRKISGIYVELANVLEIKGQRVAAFTELQKSLDMFGPDPLGQLADTSATSSLSSSVGKGVGGWVGKGYVLSDKDHIRSIGLYQKLGQLALEIGSASRLPSLPSDLAPRFKSWDDAAEQYLSSALTAMLRLGLNATITTNSSGGGQVILGRDINLPDSPESTEEDAQEGGRVDKRGLGMTMESLSEVYARKGQFDMAAQLLLQATSLLLPPGSKETPPLRDRCQAAMLMTTISSHALHPHPPSTKALKISKSWSLRSLQLSLEALAEGQQGGLSSVNDSPAGAALGVCMRAKAVGLHNLGMLAEMENDSSAALNYFNKSLLASRETGFVEGKREAMSAIRRIQGVRGDSVDQ</sequence>